<dbReference type="RefSeq" id="WP_037341574.1">
    <property type="nucleotide sequence ID" value="NZ_APNK01000055.1"/>
</dbReference>
<sequence length="390" mass="39124">MASDTTISEAPAVTGNPQLRLAGMGWSHFVNDGAANFLPGVLPAILIGLHLPVALAGTLMAALLVGQGLQPFVGLIGDRIGGRTLSLAGLVGSSIGAGLVGLVASPAALIAVLVLIGASNAMFHPQALAGVRRLAETRQGLAMSIFLVGGEIGRGVWPVLAGLCVSWGGLRWLAWLALPGLASVFVLARCAPALPARTADSAPIAWRKHIGGLSRLVVFCALRAFVIFAAVTVLPLMWSAGGGSLTAGASLITVLLVVGVIGNLSGGWLADRLGSRVLLIGSMLASALCALALAFVGGFWLWLCTAALGIALFATLPLTILIAQDLLPENRSFGSGLALGLANALGAVAVIGIGPVIGAAGASAGFSLAAGAALLAALLAVWVPERERGH</sequence>
<gene>
    <name evidence="6" type="ORF">C41B8_18346</name>
</gene>
<comment type="caution">
    <text evidence="6">The sequence shown here is derived from an EMBL/GenBank/DDBJ whole genome shotgun (WGS) entry which is preliminary data.</text>
</comment>
<proteinExistence type="predicted"/>
<feature type="transmembrane region" description="Helical" evidence="4">
    <location>
        <begin position="364"/>
        <end position="383"/>
    </location>
</feature>
<dbReference type="Proteomes" id="UP000028302">
    <property type="component" value="Unassembled WGS sequence"/>
</dbReference>
<keyword evidence="2 4" id="KW-1133">Transmembrane helix</keyword>
<evidence type="ECO:0000256" key="2">
    <source>
        <dbReference type="ARBA" id="ARBA00022989"/>
    </source>
</evidence>
<keyword evidence="1 4" id="KW-0812">Transmembrane</keyword>
<dbReference type="InterPro" id="IPR020846">
    <property type="entry name" value="MFS_dom"/>
</dbReference>
<evidence type="ECO:0000259" key="5">
    <source>
        <dbReference type="PROSITE" id="PS50850"/>
    </source>
</evidence>
<feature type="transmembrane region" description="Helical" evidence="4">
    <location>
        <begin position="141"/>
        <end position="160"/>
    </location>
</feature>
<dbReference type="Gene3D" id="1.20.1250.20">
    <property type="entry name" value="MFS general substrate transporter like domains"/>
    <property type="match status" value="2"/>
</dbReference>
<evidence type="ECO:0000256" key="1">
    <source>
        <dbReference type="ARBA" id="ARBA00022692"/>
    </source>
</evidence>
<name>A0A084IGC8_SALHC</name>
<feature type="transmembrane region" description="Helical" evidence="4">
    <location>
        <begin position="277"/>
        <end position="294"/>
    </location>
</feature>
<dbReference type="PANTHER" id="PTHR43129">
    <property type="entry name" value="FOSMIDOMYCIN RESISTANCE PROTEIN"/>
    <property type="match status" value="1"/>
</dbReference>
<keyword evidence="7" id="KW-1185">Reference proteome</keyword>
<feature type="transmembrane region" description="Helical" evidence="4">
    <location>
        <begin position="172"/>
        <end position="195"/>
    </location>
</feature>
<dbReference type="AlphaFoldDB" id="A0A084IGC8"/>
<dbReference type="PANTHER" id="PTHR43129:SF1">
    <property type="entry name" value="FOSMIDOMYCIN RESISTANCE PROTEIN"/>
    <property type="match status" value="1"/>
</dbReference>
<dbReference type="InterPro" id="IPR036259">
    <property type="entry name" value="MFS_trans_sf"/>
</dbReference>
<accession>A0A084IGC8</accession>
<dbReference type="Pfam" id="PF07690">
    <property type="entry name" value="MFS_1"/>
    <property type="match status" value="1"/>
</dbReference>
<feature type="transmembrane region" description="Helical" evidence="4">
    <location>
        <begin position="300"/>
        <end position="323"/>
    </location>
</feature>
<evidence type="ECO:0000313" key="7">
    <source>
        <dbReference type="Proteomes" id="UP000028302"/>
    </source>
</evidence>
<dbReference type="STRING" id="1304275.C41B8_18346"/>
<feature type="transmembrane region" description="Helical" evidence="4">
    <location>
        <begin position="216"/>
        <end position="238"/>
    </location>
</feature>
<reference evidence="6 7" key="1">
    <citation type="submission" date="2013-03" db="EMBL/GenBank/DDBJ databases">
        <title>Salinisphaera hydrothermalis C41B8 Genome Sequencing.</title>
        <authorList>
            <person name="Li C."/>
            <person name="Lai Q."/>
            <person name="Shao Z."/>
        </authorList>
    </citation>
    <scope>NUCLEOTIDE SEQUENCE [LARGE SCALE GENOMIC DNA]</scope>
    <source>
        <strain evidence="6 7">C41B8</strain>
    </source>
</reference>
<feature type="transmembrane region" description="Helical" evidence="4">
    <location>
        <begin position="244"/>
        <end position="265"/>
    </location>
</feature>
<dbReference type="PROSITE" id="PS50850">
    <property type="entry name" value="MFS"/>
    <property type="match status" value="1"/>
</dbReference>
<evidence type="ECO:0000313" key="6">
    <source>
        <dbReference type="EMBL" id="KEZ75762.1"/>
    </source>
</evidence>
<feature type="transmembrane region" description="Helical" evidence="4">
    <location>
        <begin position="41"/>
        <end position="65"/>
    </location>
</feature>
<dbReference type="PATRIC" id="fig|1304275.5.peg.3746"/>
<dbReference type="GO" id="GO:0022857">
    <property type="term" value="F:transmembrane transporter activity"/>
    <property type="evidence" value="ECO:0007669"/>
    <property type="project" value="InterPro"/>
</dbReference>
<protein>
    <submittedName>
        <fullName evidence="6">Major facilitator superfamily transporter</fullName>
    </submittedName>
</protein>
<feature type="transmembrane region" description="Helical" evidence="4">
    <location>
        <begin position="335"/>
        <end position="358"/>
    </location>
</feature>
<keyword evidence="3 4" id="KW-0472">Membrane</keyword>
<evidence type="ECO:0000256" key="4">
    <source>
        <dbReference type="SAM" id="Phobius"/>
    </source>
</evidence>
<evidence type="ECO:0000256" key="3">
    <source>
        <dbReference type="ARBA" id="ARBA00023136"/>
    </source>
</evidence>
<dbReference type="InterPro" id="IPR011701">
    <property type="entry name" value="MFS"/>
</dbReference>
<feature type="domain" description="Major facilitator superfamily (MFS) profile" evidence="5">
    <location>
        <begin position="1"/>
        <end position="388"/>
    </location>
</feature>
<dbReference type="OrthoDB" id="9770492at2"/>
<dbReference type="SUPFAM" id="SSF103473">
    <property type="entry name" value="MFS general substrate transporter"/>
    <property type="match status" value="1"/>
</dbReference>
<dbReference type="eggNOG" id="COG2814">
    <property type="taxonomic scope" value="Bacteria"/>
</dbReference>
<dbReference type="EMBL" id="APNK01000055">
    <property type="protein sequence ID" value="KEZ75762.1"/>
    <property type="molecule type" value="Genomic_DNA"/>
</dbReference>
<dbReference type="CDD" id="cd17478">
    <property type="entry name" value="MFS_FsR"/>
    <property type="match status" value="1"/>
</dbReference>
<organism evidence="6 7">
    <name type="scientific">Salinisphaera hydrothermalis (strain C41B8)</name>
    <dbReference type="NCBI Taxonomy" id="1304275"/>
    <lineage>
        <taxon>Bacteria</taxon>
        <taxon>Pseudomonadati</taxon>
        <taxon>Pseudomonadota</taxon>
        <taxon>Gammaproteobacteria</taxon>
        <taxon>Salinisphaerales</taxon>
        <taxon>Salinisphaeraceae</taxon>
        <taxon>Salinisphaera</taxon>
    </lineage>
</organism>
<dbReference type="GO" id="GO:0005886">
    <property type="term" value="C:plasma membrane"/>
    <property type="evidence" value="ECO:0007669"/>
    <property type="project" value="TreeGrafter"/>
</dbReference>